<keyword evidence="9" id="KW-1185">Reference proteome</keyword>
<feature type="region of interest" description="Disordered" evidence="5">
    <location>
        <begin position="164"/>
        <end position="200"/>
    </location>
</feature>
<dbReference type="InterPro" id="IPR004481">
    <property type="entry name" value="K/Na/Ca-exchanger"/>
</dbReference>
<evidence type="ECO:0000256" key="4">
    <source>
        <dbReference type="ARBA" id="ARBA00023136"/>
    </source>
</evidence>
<dbReference type="Pfam" id="PF01699">
    <property type="entry name" value="Na_Ca_ex"/>
    <property type="match status" value="2"/>
</dbReference>
<comment type="caution">
    <text evidence="8">The sequence shown here is derived from an EMBL/GenBank/DDBJ whole genome shotgun (WGS) entry which is preliminary data.</text>
</comment>
<accession>A0ABU8MYE6</accession>
<dbReference type="PANTHER" id="PTHR10846:SF8">
    <property type="entry name" value="INNER MEMBRANE PROTEIN YRBG"/>
    <property type="match status" value="1"/>
</dbReference>
<evidence type="ECO:0000313" key="9">
    <source>
        <dbReference type="Proteomes" id="UP001370100"/>
    </source>
</evidence>
<proteinExistence type="predicted"/>
<keyword evidence="4 6" id="KW-0472">Membrane</keyword>
<keyword evidence="2 6" id="KW-0812">Transmembrane</keyword>
<dbReference type="Gene3D" id="1.20.1420.30">
    <property type="entry name" value="NCX, central ion-binding region"/>
    <property type="match status" value="2"/>
</dbReference>
<feature type="transmembrane region" description="Helical" evidence="6">
    <location>
        <begin position="224"/>
        <end position="244"/>
    </location>
</feature>
<reference evidence="8 9" key="1">
    <citation type="submission" date="2024-03" db="EMBL/GenBank/DDBJ databases">
        <title>Actinomycetospora sp. OC33-EN06, a novel actinomycete isolated from wild orchid (Aerides multiflora).</title>
        <authorList>
            <person name="Suriyachadkun C."/>
        </authorList>
    </citation>
    <scope>NUCLEOTIDE SEQUENCE [LARGE SCALE GENOMIC DNA]</scope>
    <source>
        <strain evidence="8 9">OC33-EN06</strain>
    </source>
</reference>
<feature type="transmembrane region" description="Helical" evidence="6">
    <location>
        <begin position="66"/>
        <end position="87"/>
    </location>
</feature>
<feature type="transmembrane region" description="Helical" evidence="6">
    <location>
        <begin position="121"/>
        <end position="140"/>
    </location>
</feature>
<evidence type="ECO:0000256" key="2">
    <source>
        <dbReference type="ARBA" id="ARBA00022692"/>
    </source>
</evidence>
<feature type="transmembrane region" description="Helical" evidence="6">
    <location>
        <begin position="256"/>
        <end position="277"/>
    </location>
</feature>
<dbReference type="Proteomes" id="UP001370100">
    <property type="component" value="Unassembled WGS sequence"/>
</dbReference>
<dbReference type="RefSeq" id="WP_337711648.1">
    <property type="nucleotide sequence ID" value="NZ_JBBEGL010000001.1"/>
</dbReference>
<dbReference type="InterPro" id="IPR004837">
    <property type="entry name" value="NaCa_Exmemb"/>
</dbReference>
<feature type="domain" description="Sodium/calcium exchanger membrane region" evidence="7">
    <location>
        <begin position="224"/>
        <end position="364"/>
    </location>
</feature>
<evidence type="ECO:0000256" key="5">
    <source>
        <dbReference type="SAM" id="MobiDB-lite"/>
    </source>
</evidence>
<feature type="transmembrane region" description="Helical" evidence="6">
    <location>
        <begin position="347"/>
        <end position="368"/>
    </location>
</feature>
<dbReference type="PANTHER" id="PTHR10846">
    <property type="entry name" value="SODIUM/POTASSIUM/CALCIUM EXCHANGER"/>
    <property type="match status" value="1"/>
</dbReference>
<feature type="transmembrane region" description="Helical" evidence="6">
    <location>
        <begin position="321"/>
        <end position="340"/>
    </location>
</feature>
<evidence type="ECO:0000256" key="1">
    <source>
        <dbReference type="ARBA" id="ARBA00004141"/>
    </source>
</evidence>
<comment type="subcellular location">
    <subcellularLocation>
        <location evidence="1">Membrane</location>
        <topology evidence="1">Multi-pass membrane protein</topology>
    </subcellularLocation>
</comment>
<evidence type="ECO:0000256" key="6">
    <source>
        <dbReference type="SAM" id="Phobius"/>
    </source>
</evidence>
<sequence length="374" mass="38895">MIPIIEFVLGIAVLVYSAEKLIGYLVGVASRWAVSLFLIAVVFTGIEFDDLAFGIALNLEDLSEVALGTVVGTTIAMTGIVLALMAIVAPCPVDVPKSYLALFVAAPVVMYALALTGSLTVGIGVVLIVLFVAFVGWIAYREYSARRPVFRNAELYEQLEKAGVGAGGGTSTATLTRPGGGGDGGGDDATTGDGGRPHGFDLPPDLRVDQGFLKARQTSPVGTILLALVALVGLIVGALIAGQGTEGILENFEIEGTVFGVTIATLALTLEDIFLSVEPSRRGAPEIGIANVIGSVVFSVTGKLGIILLVGGAILVDDDTLAWHLPVLVVMTVLSAIFLATGKLRRWHGIVLLALYVAYFVTSLVVFGEVPVDD</sequence>
<feature type="transmembrane region" description="Helical" evidence="6">
    <location>
        <begin position="99"/>
        <end position="115"/>
    </location>
</feature>
<keyword evidence="3 6" id="KW-1133">Transmembrane helix</keyword>
<dbReference type="EMBL" id="JBBEGL010000001">
    <property type="protein sequence ID" value="MEJ2885154.1"/>
    <property type="molecule type" value="Genomic_DNA"/>
</dbReference>
<evidence type="ECO:0000256" key="3">
    <source>
        <dbReference type="ARBA" id="ARBA00022989"/>
    </source>
</evidence>
<dbReference type="InterPro" id="IPR044880">
    <property type="entry name" value="NCX_ion-bd_dom_sf"/>
</dbReference>
<feature type="domain" description="Sodium/calcium exchanger membrane region" evidence="7">
    <location>
        <begin position="6"/>
        <end position="137"/>
    </location>
</feature>
<feature type="transmembrane region" description="Helical" evidence="6">
    <location>
        <begin position="21"/>
        <end position="46"/>
    </location>
</feature>
<gene>
    <name evidence="8" type="ORF">WCD41_01730</name>
</gene>
<organism evidence="8 9">
    <name type="scientific">Actinomycetospora aeridis</name>
    <dbReference type="NCBI Taxonomy" id="3129231"/>
    <lineage>
        <taxon>Bacteria</taxon>
        <taxon>Bacillati</taxon>
        <taxon>Actinomycetota</taxon>
        <taxon>Actinomycetes</taxon>
        <taxon>Pseudonocardiales</taxon>
        <taxon>Pseudonocardiaceae</taxon>
        <taxon>Actinomycetospora</taxon>
    </lineage>
</organism>
<evidence type="ECO:0000259" key="7">
    <source>
        <dbReference type="Pfam" id="PF01699"/>
    </source>
</evidence>
<feature type="transmembrane region" description="Helical" evidence="6">
    <location>
        <begin position="289"/>
        <end position="315"/>
    </location>
</feature>
<protein>
    <submittedName>
        <fullName evidence="8">Sodium:proton exchanger</fullName>
    </submittedName>
</protein>
<evidence type="ECO:0000313" key="8">
    <source>
        <dbReference type="EMBL" id="MEJ2885154.1"/>
    </source>
</evidence>
<name>A0ABU8MYE6_9PSEU</name>